<sequence>MTRSLVKTMITSWLLLSLTACVTTYDRVQKKPDMQKAMKTHIRLGLEYLRQNNLDSSRFHFNKALKIDPNSAGAYSGMAALMLREGDDENAERFYERAIRLDSSLSLARNNYGSFLYGKKRYREALNQFQFAANDLNYDRRPLAFNNVGLTQLALGNIDAAEKAFARSITLNPNMARPYIELASIAKSKSEYRAAIQLLDQYHMVSPFSPRSVQLELELAKVLGDKNRESSAEMKLKNMFPQGNQFQRNNSGAQR</sequence>
<dbReference type="RefSeq" id="WP_166843744.1">
    <property type="nucleotide sequence ID" value="NZ_JAAONY010000003.1"/>
</dbReference>
<evidence type="ECO:0000313" key="6">
    <source>
        <dbReference type="Proteomes" id="UP000528457"/>
    </source>
</evidence>
<dbReference type="InParanoid" id="A0A7X0JVV4"/>
<dbReference type="SMART" id="SM00028">
    <property type="entry name" value="TPR"/>
    <property type="match status" value="4"/>
</dbReference>
<dbReference type="Proteomes" id="UP000528457">
    <property type="component" value="Unassembled WGS sequence"/>
</dbReference>
<proteinExistence type="predicted"/>
<gene>
    <name evidence="5" type="ORF">HNR48_003449</name>
</gene>
<feature type="signal peptide" evidence="4">
    <location>
        <begin position="1"/>
        <end position="22"/>
    </location>
</feature>
<evidence type="ECO:0000256" key="1">
    <source>
        <dbReference type="ARBA" id="ARBA00022737"/>
    </source>
</evidence>
<dbReference type="InterPro" id="IPR013360">
    <property type="entry name" value="Pilus_4_PilW"/>
</dbReference>
<dbReference type="AlphaFoldDB" id="A0A7X0JVV4"/>
<keyword evidence="1" id="KW-0677">Repeat</keyword>
<dbReference type="Pfam" id="PF13181">
    <property type="entry name" value="TPR_8"/>
    <property type="match status" value="2"/>
</dbReference>
<accession>A0A7X0JVV4</accession>
<dbReference type="NCBIfam" id="TIGR02521">
    <property type="entry name" value="type_IV_pilW"/>
    <property type="match status" value="1"/>
</dbReference>
<evidence type="ECO:0000256" key="4">
    <source>
        <dbReference type="SAM" id="SignalP"/>
    </source>
</evidence>
<evidence type="ECO:0000256" key="2">
    <source>
        <dbReference type="ARBA" id="ARBA00022803"/>
    </source>
</evidence>
<evidence type="ECO:0000256" key="3">
    <source>
        <dbReference type="PROSITE-ProRule" id="PRU00339"/>
    </source>
</evidence>
<dbReference type="InterPro" id="IPR013105">
    <property type="entry name" value="TPR_2"/>
</dbReference>
<dbReference type="EMBL" id="JACHHT010000003">
    <property type="protein sequence ID" value="MBB6523147.1"/>
    <property type="molecule type" value="Genomic_DNA"/>
</dbReference>
<dbReference type="Gene3D" id="1.25.40.10">
    <property type="entry name" value="Tetratricopeptide repeat domain"/>
    <property type="match status" value="1"/>
</dbReference>
<comment type="caution">
    <text evidence="5">The sequence shown here is derived from an EMBL/GenBank/DDBJ whole genome shotgun (WGS) entry which is preliminary data.</text>
</comment>
<organism evidence="5 6">
    <name type="scientific">Pseudoteredinibacter isoporae</name>
    <dbReference type="NCBI Taxonomy" id="570281"/>
    <lineage>
        <taxon>Bacteria</taxon>
        <taxon>Pseudomonadati</taxon>
        <taxon>Pseudomonadota</taxon>
        <taxon>Gammaproteobacteria</taxon>
        <taxon>Cellvibrionales</taxon>
        <taxon>Cellvibrionaceae</taxon>
        <taxon>Pseudoteredinibacter</taxon>
    </lineage>
</organism>
<dbReference type="Pfam" id="PF07719">
    <property type="entry name" value="TPR_2"/>
    <property type="match status" value="1"/>
</dbReference>
<keyword evidence="4" id="KW-0732">Signal</keyword>
<feature type="repeat" description="TPR" evidence="3">
    <location>
        <begin position="142"/>
        <end position="175"/>
    </location>
</feature>
<reference evidence="5 6" key="1">
    <citation type="submission" date="2020-08" db="EMBL/GenBank/DDBJ databases">
        <title>Genomic Encyclopedia of Type Strains, Phase IV (KMG-IV): sequencing the most valuable type-strain genomes for metagenomic binning, comparative biology and taxonomic classification.</title>
        <authorList>
            <person name="Goeker M."/>
        </authorList>
    </citation>
    <scope>NUCLEOTIDE SEQUENCE [LARGE SCALE GENOMIC DNA]</scope>
    <source>
        <strain evidence="5 6">DSM 22368</strain>
    </source>
</reference>
<evidence type="ECO:0000313" key="5">
    <source>
        <dbReference type="EMBL" id="MBB6523147.1"/>
    </source>
</evidence>
<dbReference type="PANTHER" id="PTHR12558">
    <property type="entry name" value="CELL DIVISION CYCLE 16,23,27"/>
    <property type="match status" value="1"/>
</dbReference>
<feature type="chain" id="PRO_5030862396" evidence="4">
    <location>
        <begin position="23"/>
        <end position="255"/>
    </location>
</feature>
<keyword evidence="6" id="KW-1185">Reference proteome</keyword>
<dbReference type="PROSITE" id="PS51257">
    <property type="entry name" value="PROKAR_LIPOPROTEIN"/>
    <property type="match status" value="1"/>
</dbReference>
<keyword evidence="2 3" id="KW-0802">TPR repeat</keyword>
<name>A0A7X0JVV4_9GAMM</name>
<dbReference type="SUPFAM" id="SSF48452">
    <property type="entry name" value="TPR-like"/>
    <property type="match status" value="1"/>
</dbReference>
<protein>
    <submittedName>
        <fullName evidence="5">Type IV pilus assembly protein PilF</fullName>
    </submittedName>
</protein>
<dbReference type="PANTHER" id="PTHR12558:SF13">
    <property type="entry name" value="CELL DIVISION CYCLE PROTEIN 27 HOMOLOG"/>
    <property type="match status" value="1"/>
</dbReference>
<feature type="repeat" description="TPR" evidence="3">
    <location>
        <begin position="72"/>
        <end position="105"/>
    </location>
</feature>
<dbReference type="InterPro" id="IPR011990">
    <property type="entry name" value="TPR-like_helical_dom_sf"/>
</dbReference>
<dbReference type="PROSITE" id="PS50005">
    <property type="entry name" value="TPR"/>
    <property type="match status" value="3"/>
</dbReference>
<feature type="repeat" description="TPR" evidence="3">
    <location>
        <begin position="38"/>
        <end position="71"/>
    </location>
</feature>
<dbReference type="InterPro" id="IPR019734">
    <property type="entry name" value="TPR_rpt"/>
</dbReference>